<evidence type="ECO:0000256" key="4">
    <source>
        <dbReference type="ARBA" id="ARBA00022741"/>
    </source>
</evidence>
<keyword evidence="3" id="KW-0808">Transferase</keyword>
<evidence type="ECO:0000256" key="7">
    <source>
        <dbReference type="ARBA" id="ARBA00047592"/>
    </source>
</evidence>
<evidence type="ECO:0000313" key="12">
    <source>
        <dbReference type="Proteomes" id="UP000515151"/>
    </source>
</evidence>
<dbReference type="PROSITE" id="PS50011">
    <property type="entry name" value="PROTEIN_KINASE_DOM"/>
    <property type="match status" value="1"/>
</dbReference>
<reference evidence="12" key="1">
    <citation type="journal article" date="2020" name="Plant Biotechnol. J.">
        <title>The pomegranate (Punica granatum L.) draft genome dissects genetic divergence between soft- and hard-seeded cultivars.</title>
        <authorList>
            <person name="Luo X."/>
            <person name="Li H."/>
            <person name="Wu Z."/>
            <person name="Yao W."/>
            <person name="Zhao P."/>
            <person name="Cao D."/>
            <person name="Yu H."/>
            <person name="Li K."/>
            <person name="Poudel K."/>
            <person name="Zhao D."/>
            <person name="Zhang F."/>
            <person name="Xia X."/>
            <person name="Chen L."/>
            <person name="Wang Q."/>
            <person name="Jing D."/>
            <person name="Cao S."/>
        </authorList>
    </citation>
    <scope>NUCLEOTIDE SEQUENCE [LARGE SCALE GENOMIC DNA]</scope>
    <source>
        <strain evidence="12">cv. Tunisia</strain>
    </source>
</reference>
<comment type="similarity">
    <text evidence="1">Belongs to the protein kinase superfamily. CMGC Ser/Thr protein kinase family. MAP kinase subfamily.</text>
</comment>
<reference evidence="13" key="2">
    <citation type="submission" date="2025-08" db="UniProtKB">
        <authorList>
            <consortium name="RefSeq"/>
        </authorList>
    </citation>
    <scope>IDENTIFICATION</scope>
    <source>
        <tissue evidence="13">Leaf</tissue>
    </source>
</reference>
<evidence type="ECO:0000256" key="8">
    <source>
        <dbReference type="ARBA" id="ARBA00048312"/>
    </source>
</evidence>
<gene>
    <name evidence="13" type="primary">LOC116200318</name>
</gene>
<evidence type="ECO:0000256" key="10">
    <source>
        <dbReference type="RuleBase" id="RU000304"/>
    </source>
</evidence>
<dbReference type="GO" id="GO:0004707">
    <property type="term" value="F:MAP kinase activity"/>
    <property type="evidence" value="ECO:0007669"/>
    <property type="project" value="UniProtKB-EC"/>
</dbReference>
<accession>A0A6P8CY95</accession>
<dbReference type="InterPro" id="IPR017441">
    <property type="entry name" value="Protein_kinase_ATP_BS"/>
</dbReference>
<sequence length="271" mass="31041">MTDIKYHPLEPLGRGYYGVVTTTHDLEKREKVAIKKISNVFEDSITAASTLRDPMILRQIQHENIISLRHIQCGLNDLHSANILHRDLKPGNILINYDCKLKICDFGLSRAAAQDKSEFMKLYVATRWYHAPELLLGNNNYGPSIDVCDTQNQLQCIIRTLGTLQKADLDFIQSTKGRRYIESLSYCSGTPLSTLFPQADPVGLDLLEKMLSFDPNKRTTVAEALNHPYMAPLYDPRTVHPAQFPVELTVEDNMEEDTIRKMMWREILQYQ</sequence>
<keyword evidence="12" id="KW-1185">Reference proteome</keyword>
<dbReference type="Gene3D" id="1.10.510.10">
    <property type="entry name" value="Transferase(Phosphotransferase) domain 1"/>
    <property type="match status" value="2"/>
</dbReference>
<protein>
    <submittedName>
        <fullName evidence="13">Mitogen-activated protein kinase homolog NTF3-like</fullName>
    </submittedName>
</protein>
<dbReference type="InterPro" id="IPR011009">
    <property type="entry name" value="Kinase-like_dom_sf"/>
</dbReference>
<dbReference type="InterPro" id="IPR050117">
    <property type="entry name" value="MAPK"/>
</dbReference>
<evidence type="ECO:0000259" key="11">
    <source>
        <dbReference type="PROSITE" id="PS50011"/>
    </source>
</evidence>
<dbReference type="RefSeq" id="XP_031387039.1">
    <property type="nucleotide sequence ID" value="XM_031531179.1"/>
</dbReference>
<evidence type="ECO:0000256" key="2">
    <source>
        <dbReference type="ARBA" id="ARBA00022527"/>
    </source>
</evidence>
<evidence type="ECO:0000256" key="9">
    <source>
        <dbReference type="PROSITE-ProRule" id="PRU10141"/>
    </source>
</evidence>
<evidence type="ECO:0000256" key="3">
    <source>
        <dbReference type="ARBA" id="ARBA00022679"/>
    </source>
</evidence>
<dbReference type="InterPro" id="IPR000719">
    <property type="entry name" value="Prot_kinase_dom"/>
</dbReference>
<comment type="catalytic activity">
    <reaction evidence="8">
        <text>L-seryl-[protein] + ATP = O-phospho-L-seryl-[protein] + ADP + H(+)</text>
        <dbReference type="Rhea" id="RHEA:17989"/>
        <dbReference type="Rhea" id="RHEA-COMP:9863"/>
        <dbReference type="Rhea" id="RHEA-COMP:11604"/>
        <dbReference type="ChEBI" id="CHEBI:15378"/>
        <dbReference type="ChEBI" id="CHEBI:29999"/>
        <dbReference type="ChEBI" id="CHEBI:30616"/>
        <dbReference type="ChEBI" id="CHEBI:83421"/>
        <dbReference type="ChEBI" id="CHEBI:456216"/>
        <dbReference type="EC" id="2.7.11.24"/>
    </reaction>
</comment>
<keyword evidence="2 10" id="KW-0723">Serine/threonine-protein kinase</keyword>
<dbReference type="InterPro" id="IPR008271">
    <property type="entry name" value="Ser/Thr_kinase_AS"/>
</dbReference>
<dbReference type="GeneID" id="116200318"/>
<dbReference type="Pfam" id="PF00069">
    <property type="entry name" value="Pkinase"/>
    <property type="match status" value="1"/>
</dbReference>
<feature type="domain" description="Protein kinase" evidence="11">
    <location>
        <begin position="1"/>
        <end position="230"/>
    </location>
</feature>
<evidence type="ECO:0000256" key="6">
    <source>
        <dbReference type="ARBA" id="ARBA00022840"/>
    </source>
</evidence>
<name>A0A6P8CY95_PUNGR</name>
<dbReference type="Proteomes" id="UP000515151">
    <property type="component" value="Chromosome 3"/>
</dbReference>
<keyword evidence="6 9" id="KW-0067">ATP-binding</keyword>
<feature type="binding site" evidence="9">
    <location>
        <position position="36"/>
    </location>
    <ligand>
        <name>ATP</name>
        <dbReference type="ChEBI" id="CHEBI:30616"/>
    </ligand>
</feature>
<dbReference type="Gene3D" id="3.30.200.20">
    <property type="entry name" value="Phosphorylase Kinase, domain 1"/>
    <property type="match status" value="1"/>
</dbReference>
<dbReference type="PROSITE" id="PS00108">
    <property type="entry name" value="PROTEIN_KINASE_ST"/>
    <property type="match status" value="1"/>
</dbReference>
<dbReference type="AlphaFoldDB" id="A0A6P8CY95"/>
<evidence type="ECO:0000256" key="1">
    <source>
        <dbReference type="ARBA" id="ARBA00008832"/>
    </source>
</evidence>
<dbReference type="SUPFAM" id="SSF56112">
    <property type="entry name" value="Protein kinase-like (PK-like)"/>
    <property type="match status" value="1"/>
</dbReference>
<keyword evidence="4 9" id="KW-0547">Nucleotide-binding</keyword>
<dbReference type="FunFam" id="1.10.510.10:FF:000624">
    <property type="entry name" value="Mitogen-activated protein kinase"/>
    <property type="match status" value="1"/>
</dbReference>
<dbReference type="OrthoDB" id="192887at2759"/>
<dbReference type="SMART" id="SM00220">
    <property type="entry name" value="S_TKc"/>
    <property type="match status" value="1"/>
</dbReference>
<proteinExistence type="inferred from homology"/>
<evidence type="ECO:0000256" key="5">
    <source>
        <dbReference type="ARBA" id="ARBA00022777"/>
    </source>
</evidence>
<keyword evidence="5" id="KW-0418">Kinase</keyword>
<organism evidence="12 13">
    <name type="scientific">Punica granatum</name>
    <name type="common">Pomegranate</name>
    <dbReference type="NCBI Taxonomy" id="22663"/>
    <lineage>
        <taxon>Eukaryota</taxon>
        <taxon>Viridiplantae</taxon>
        <taxon>Streptophyta</taxon>
        <taxon>Embryophyta</taxon>
        <taxon>Tracheophyta</taxon>
        <taxon>Spermatophyta</taxon>
        <taxon>Magnoliopsida</taxon>
        <taxon>eudicotyledons</taxon>
        <taxon>Gunneridae</taxon>
        <taxon>Pentapetalae</taxon>
        <taxon>rosids</taxon>
        <taxon>malvids</taxon>
        <taxon>Myrtales</taxon>
        <taxon>Lythraceae</taxon>
        <taxon>Punica</taxon>
    </lineage>
</organism>
<dbReference type="PROSITE" id="PS00107">
    <property type="entry name" value="PROTEIN_KINASE_ATP"/>
    <property type="match status" value="1"/>
</dbReference>
<comment type="catalytic activity">
    <reaction evidence="7">
        <text>L-threonyl-[protein] + ATP = O-phospho-L-threonyl-[protein] + ADP + H(+)</text>
        <dbReference type="Rhea" id="RHEA:46608"/>
        <dbReference type="Rhea" id="RHEA-COMP:11060"/>
        <dbReference type="Rhea" id="RHEA-COMP:11605"/>
        <dbReference type="ChEBI" id="CHEBI:15378"/>
        <dbReference type="ChEBI" id="CHEBI:30013"/>
        <dbReference type="ChEBI" id="CHEBI:30616"/>
        <dbReference type="ChEBI" id="CHEBI:61977"/>
        <dbReference type="ChEBI" id="CHEBI:456216"/>
        <dbReference type="EC" id="2.7.11.24"/>
    </reaction>
</comment>
<evidence type="ECO:0000313" key="13">
    <source>
        <dbReference type="RefSeq" id="XP_031387039.1"/>
    </source>
</evidence>
<dbReference type="GO" id="GO:0005524">
    <property type="term" value="F:ATP binding"/>
    <property type="evidence" value="ECO:0007669"/>
    <property type="project" value="UniProtKB-UniRule"/>
</dbReference>
<dbReference type="PANTHER" id="PTHR24055">
    <property type="entry name" value="MITOGEN-ACTIVATED PROTEIN KINASE"/>
    <property type="match status" value="1"/>
</dbReference>